<feature type="region of interest" description="Disordered" evidence="1">
    <location>
        <begin position="1"/>
        <end position="41"/>
    </location>
</feature>
<evidence type="ECO:0000313" key="2">
    <source>
        <dbReference type="EMBL" id="EZG47652.1"/>
    </source>
</evidence>
<dbReference type="GeneID" id="22914576"/>
<protein>
    <submittedName>
        <fullName evidence="2">Uncharacterized protein</fullName>
    </submittedName>
</protein>
<dbReference type="EMBL" id="AFNH02000976">
    <property type="protein sequence ID" value="EZG47652.1"/>
    <property type="molecule type" value="Genomic_DNA"/>
</dbReference>
<gene>
    <name evidence="2" type="ORF">GNI_130780</name>
</gene>
<accession>A0A023B1T4</accession>
<proteinExistence type="predicted"/>
<organism evidence="2 3">
    <name type="scientific">Gregarina niphandrodes</name>
    <name type="common">Septate eugregarine</name>
    <dbReference type="NCBI Taxonomy" id="110365"/>
    <lineage>
        <taxon>Eukaryota</taxon>
        <taxon>Sar</taxon>
        <taxon>Alveolata</taxon>
        <taxon>Apicomplexa</taxon>
        <taxon>Conoidasida</taxon>
        <taxon>Gregarinasina</taxon>
        <taxon>Eugregarinorida</taxon>
        <taxon>Gregarinidae</taxon>
        <taxon>Gregarina</taxon>
    </lineage>
</organism>
<evidence type="ECO:0000256" key="1">
    <source>
        <dbReference type="SAM" id="MobiDB-lite"/>
    </source>
</evidence>
<dbReference type="AlphaFoldDB" id="A0A023B1T4"/>
<sequence>MPTLAATGSADPPPQLPSAFEEHRSGNRLGHPVNGHLGSGSFGGGSFGGGALNSGPLNSGRLGVAGNSDHFGGGSGGEHYSEHLGADHLGADHLGVVGAGSGGSVAGHGPRMQRSTELSVRDVLPSRTVPELGGHTRPPLRKFAGEEFIRLQQPKVISPDWGSCAAYAKAHRCKLADGAISDHPDDSGLVVGVVVTDDQLLGQLVDQEFKACDPTVNILKSLSSSYCE</sequence>
<name>A0A023B1T4_GRENI</name>
<reference evidence="2" key="1">
    <citation type="submission" date="2013-12" db="EMBL/GenBank/DDBJ databases">
        <authorList>
            <person name="Omoto C.K."/>
            <person name="Sibley D."/>
            <person name="Venepally P."/>
            <person name="Hadjithomas M."/>
            <person name="Karamycheva S."/>
            <person name="Brunk B."/>
            <person name="Roos D."/>
            <person name="Caler E."/>
            <person name="Lorenzi H."/>
        </authorList>
    </citation>
    <scope>NUCLEOTIDE SEQUENCE</scope>
</reference>
<dbReference type="RefSeq" id="XP_011132154.1">
    <property type="nucleotide sequence ID" value="XM_011133852.1"/>
</dbReference>
<feature type="region of interest" description="Disordered" evidence="1">
    <location>
        <begin position="100"/>
        <end position="119"/>
    </location>
</feature>
<keyword evidence="3" id="KW-1185">Reference proteome</keyword>
<dbReference type="VEuPathDB" id="CryptoDB:GNI_130780"/>
<evidence type="ECO:0000313" key="3">
    <source>
        <dbReference type="Proteomes" id="UP000019763"/>
    </source>
</evidence>
<comment type="caution">
    <text evidence="2">The sequence shown here is derived from an EMBL/GenBank/DDBJ whole genome shotgun (WGS) entry which is preliminary data.</text>
</comment>
<dbReference type="Proteomes" id="UP000019763">
    <property type="component" value="Unassembled WGS sequence"/>
</dbReference>